<evidence type="ECO:0000313" key="3">
    <source>
        <dbReference type="Proteomes" id="UP000324222"/>
    </source>
</evidence>
<keyword evidence="1" id="KW-0472">Membrane</keyword>
<comment type="caution">
    <text evidence="2">The sequence shown here is derived from an EMBL/GenBank/DDBJ whole genome shotgun (WGS) entry which is preliminary data.</text>
</comment>
<keyword evidence="3" id="KW-1185">Reference proteome</keyword>
<name>A0A5B7IRX9_PORTR</name>
<organism evidence="2 3">
    <name type="scientific">Portunus trituberculatus</name>
    <name type="common">Swimming crab</name>
    <name type="synonym">Neptunus trituberculatus</name>
    <dbReference type="NCBI Taxonomy" id="210409"/>
    <lineage>
        <taxon>Eukaryota</taxon>
        <taxon>Metazoa</taxon>
        <taxon>Ecdysozoa</taxon>
        <taxon>Arthropoda</taxon>
        <taxon>Crustacea</taxon>
        <taxon>Multicrustacea</taxon>
        <taxon>Malacostraca</taxon>
        <taxon>Eumalacostraca</taxon>
        <taxon>Eucarida</taxon>
        <taxon>Decapoda</taxon>
        <taxon>Pleocyemata</taxon>
        <taxon>Brachyura</taxon>
        <taxon>Eubrachyura</taxon>
        <taxon>Portunoidea</taxon>
        <taxon>Portunidae</taxon>
        <taxon>Portuninae</taxon>
        <taxon>Portunus</taxon>
    </lineage>
</organism>
<dbReference type="Proteomes" id="UP000324222">
    <property type="component" value="Unassembled WGS sequence"/>
</dbReference>
<keyword evidence="1" id="KW-1133">Transmembrane helix</keyword>
<gene>
    <name evidence="2" type="ORF">E2C01_079651</name>
</gene>
<dbReference type="EMBL" id="VSRR010066760">
    <property type="protein sequence ID" value="MPC84899.1"/>
    <property type="molecule type" value="Genomic_DNA"/>
</dbReference>
<reference evidence="2 3" key="1">
    <citation type="submission" date="2019-05" db="EMBL/GenBank/DDBJ databases">
        <title>Another draft genome of Portunus trituberculatus and its Hox gene families provides insights of decapod evolution.</title>
        <authorList>
            <person name="Jeong J.-H."/>
            <person name="Song I."/>
            <person name="Kim S."/>
            <person name="Choi T."/>
            <person name="Kim D."/>
            <person name="Ryu S."/>
            <person name="Kim W."/>
        </authorList>
    </citation>
    <scope>NUCLEOTIDE SEQUENCE [LARGE SCALE GENOMIC DNA]</scope>
    <source>
        <tissue evidence="2">Muscle</tissue>
    </source>
</reference>
<proteinExistence type="predicted"/>
<protein>
    <submittedName>
        <fullName evidence="2">Uncharacterized protein</fullName>
    </submittedName>
</protein>
<feature type="transmembrane region" description="Helical" evidence="1">
    <location>
        <begin position="34"/>
        <end position="52"/>
    </location>
</feature>
<keyword evidence="1" id="KW-0812">Transmembrane</keyword>
<accession>A0A5B7IRX9</accession>
<evidence type="ECO:0000313" key="2">
    <source>
        <dbReference type="EMBL" id="MPC84899.1"/>
    </source>
</evidence>
<sequence>MVPWLTVPDQQYRHGAARVNSYRQTRVEGQTRHVVAAAEFLTVTAFGVLIKVSSRTTRTGRRYHITPQPQNNHDLQATF</sequence>
<dbReference type="AlphaFoldDB" id="A0A5B7IRX9"/>
<evidence type="ECO:0000256" key="1">
    <source>
        <dbReference type="SAM" id="Phobius"/>
    </source>
</evidence>